<reference evidence="3 4" key="1">
    <citation type="journal article" date="2018" name="Front. Microbiol.">
        <title>Genome-Wide Analysis of Corynespora cassiicola Leaf Fall Disease Putative Effectors.</title>
        <authorList>
            <person name="Lopez D."/>
            <person name="Ribeiro S."/>
            <person name="Label P."/>
            <person name="Fumanal B."/>
            <person name="Venisse J.S."/>
            <person name="Kohler A."/>
            <person name="de Oliveira R.R."/>
            <person name="Labutti K."/>
            <person name="Lipzen A."/>
            <person name="Lail K."/>
            <person name="Bauer D."/>
            <person name="Ohm R.A."/>
            <person name="Barry K.W."/>
            <person name="Spatafora J."/>
            <person name="Grigoriev I.V."/>
            <person name="Martin F.M."/>
            <person name="Pujade-Renaud V."/>
        </authorList>
    </citation>
    <scope>NUCLEOTIDE SEQUENCE [LARGE SCALE GENOMIC DNA]</scope>
    <source>
        <strain evidence="3 4">Philippines</strain>
    </source>
</reference>
<sequence length="183" mass="19377">MCSFTGYTLPPGIFGTALSDSNWNGAGACGTCIAVTGPRGNTVRAMVVDQCPGCGTNHVDLFSDAFAQLANPSAGIIPVSWQIVPCGITTPITLKNKEGTSPWWFSMQVMNANVGVSKLEVSTNGGSTWLPTQRQPYNFFEYAPGFRTETVDVKVTSVNGQSITVRGVSVAANTRREAASNFT</sequence>
<dbReference type="Gene3D" id="2.40.40.10">
    <property type="entry name" value="RlpA-like domain"/>
    <property type="match status" value="1"/>
</dbReference>
<dbReference type="Proteomes" id="UP000240883">
    <property type="component" value="Unassembled WGS sequence"/>
</dbReference>
<organism evidence="3 4">
    <name type="scientific">Corynespora cassiicola Philippines</name>
    <dbReference type="NCBI Taxonomy" id="1448308"/>
    <lineage>
        <taxon>Eukaryota</taxon>
        <taxon>Fungi</taxon>
        <taxon>Dikarya</taxon>
        <taxon>Ascomycota</taxon>
        <taxon>Pezizomycotina</taxon>
        <taxon>Dothideomycetes</taxon>
        <taxon>Pleosporomycetidae</taxon>
        <taxon>Pleosporales</taxon>
        <taxon>Corynesporascaceae</taxon>
        <taxon>Corynespora</taxon>
    </lineage>
</organism>
<dbReference type="InterPro" id="IPR051477">
    <property type="entry name" value="Expansin_CellWall"/>
</dbReference>
<dbReference type="InterPro" id="IPR009009">
    <property type="entry name" value="RlpA-like_DPBB"/>
</dbReference>
<accession>A0A2T2N366</accession>
<dbReference type="InterPro" id="IPR036908">
    <property type="entry name" value="RlpA-like_sf"/>
</dbReference>
<dbReference type="PANTHER" id="PTHR31836:SF21">
    <property type="entry name" value="EXPANSIN-LIKE PROTEIN 7"/>
    <property type="match status" value="1"/>
</dbReference>
<dbReference type="CDD" id="cd22272">
    <property type="entry name" value="DPBB_EXLX1-like"/>
    <property type="match status" value="1"/>
</dbReference>
<dbReference type="Pfam" id="PF03330">
    <property type="entry name" value="DPBB_1"/>
    <property type="match status" value="1"/>
</dbReference>
<evidence type="ECO:0000256" key="1">
    <source>
        <dbReference type="ARBA" id="ARBA00022729"/>
    </source>
</evidence>
<protein>
    <submittedName>
        <fullName evidence="3">Rare lipo protein A</fullName>
    </submittedName>
</protein>
<dbReference type="OrthoDB" id="406505at2759"/>
<dbReference type="SUPFAM" id="SSF49590">
    <property type="entry name" value="PHL pollen allergen"/>
    <property type="match status" value="1"/>
</dbReference>
<dbReference type="STRING" id="1448308.A0A2T2N366"/>
<dbReference type="InterPro" id="IPR049818">
    <property type="entry name" value="Expansin_EXLX1-like"/>
</dbReference>
<proteinExistence type="predicted"/>
<dbReference type="AlphaFoldDB" id="A0A2T2N366"/>
<dbReference type="Gene3D" id="2.60.40.760">
    <property type="entry name" value="Expansin, cellulose-binding-like domain"/>
    <property type="match status" value="1"/>
</dbReference>
<evidence type="ECO:0000313" key="4">
    <source>
        <dbReference type="Proteomes" id="UP000240883"/>
    </source>
</evidence>
<gene>
    <name evidence="3" type="ORF">BS50DRAFT_605013</name>
</gene>
<keyword evidence="4" id="KW-1185">Reference proteome</keyword>
<evidence type="ECO:0000259" key="2">
    <source>
        <dbReference type="Pfam" id="PF03330"/>
    </source>
</evidence>
<evidence type="ECO:0000313" key="3">
    <source>
        <dbReference type="EMBL" id="PSN59895.1"/>
    </source>
</evidence>
<dbReference type="EMBL" id="KZ678152">
    <property type="protein sequence ID" value="PSN59895.1"/>
    <property type="molecule type" value="Genomic_DNA"/>
</dbReference>
<keyword evidence="1" id="KW-0732">Signal</keyword>
<dbReference type="InterPro" id="IPR036749">
    <property type="entry name" value="Expansin_CBD_sf"/>
</dbReference>
<dbReference type="NCBIfam" id="NF041144">
    <property type="entry name" value="expansin_EXLX1"/>
    <property type="match status" value="1"/>
</dbReference>
<name>A0A2T2N366_CORCC</name>
<feature type="domain" description="RlpA-like protein double-psi beta-barrel" evidence="2">
    <location>
        <begin position="23"/>
        <end position="80"/>
    </location>
</feature>
<dbReference type="SUPFAM" id="SSF50685">
    <property type="entry name" value="Barwin-like endoglucanases"/>
    <property type="match status" value="1"/>
</dbReference>
<dbReference type="PANTHER" id="PTHR31836">
    <property type="match status" value="1"/>
</dbReference>